<sequence length="97" mass="11041">MEIQTSDEFTKWLDKLKDLSARDAIARRIDALQESGHFGDHKHIVGSIFELRIHTGPGYRLYVSKKGDVLVILLCGGDKSTQQKDIIKAQKILEEEF</sequence>
<dbReference type="InterPro" id="IPR009241">
    <property type="entry name" value="HigB-like"/>
</dbReference>
<dbReference type="Pfam" id="PF05973">
    <property type="entry name" value="Gp49"/>
    <property type="match status" value="1"/>
</dbReference>
<evidence type="ECO:0008006" key="3">
    <source>
        <dbReference type="Google" id="ProtNLM"/>
    </source>
</evidence>
<dbReference type="InterPro" id="IPR014056">
    <property type="entry name" value="TypeIITA-like_toxin_pred"/>
</dbReference>
<dbReference type="KEGG" id="hbi:HBZC1_17820"/>
<protein>
    <recommendedName>
        <fullName evidence="3">Addiction module killer protein</fullName>
    </recommendedName>
</protein>
<name>F8KPN7_HELBC</name>
<dbReference type="PANTHER" id="PTHR41791:SF1">
    <property type="entry name" value="SSL7039 PROTEIN"/>
    <property type="match status" value="1"/>
</dbReference>
<keyword evidence="2" id="KW-1185">Reference proteome</keyword>
<dbReference type="PIRSF" id="PIRSF028744">
    <property type="entry name" value="Addict_mod_HI1419"/>
    <property type="match status" value="1"/>
</dbReference>
<accession>F8KPN7</accession>
<dbReference type="STRING" id="1002804.HBZC1_17820"/>
<dbReference type="NCBIfam" id="TIGR02683">
    <property type="entry name" value="upstrm_HI1419"/>
    <property type="match status" value="1"/>
</dbReference>
<dbReference type="Proteomes" id="UP000008387">
    <property type="component" value="Chromosome"/>
</dbReference>
<dbReference type="eggNOG" id="COG3657">
    <property type="taxonomic scope" value="Bacteria"/>
</dbReference>
<dbReference type="AlphaFoldDB" id="F8KPN7"/>
<organism evidence="1 2">
    <name type="scientific">Helicobacter bizzozeronii (strain CIII-1)</name>
    <dbReference type="NCBI Taxonomy" id="1002804"/>
    <lineage>
        <taxon>Bacteria</taxon>
        <taxon>Pseudomonadati</taxon>
        <taxon>Campylobacterota</taxon>
        <taxon>Epsilonproteobacteria</taxon>
        <taxon>Campylobacterales</taxon>
        <taxon>Helicobacteraceae</taxon>
        <taxon>Helicobacter</taxon>
    </lineage>
</organism>
<dbReference type="RefSeq" id="WP_013891144.1">
    <property type="nucleotide sequence ID" value="NC_015674.1"/>
</dbReference>
<evidence type="ECO:0000313" key="1">
    <source>
        <dbReference type="EMBL" id="CCB80768.1"/>
    </source>
</evidence>
<evidence type="ECO:0000313" key="2">
    <source>
        <dbReference type="Proteomes" id="UP000008387"/>
    </source>
</evidence>
<dbReference type="EMBL" id="FR871757">
    <property type="protein sequence ID" value="CCB80768.1"/>
    <property type="molecule type" value="Genomic_DNA"/>
</dbReference>
<dbReference type="PANTHER" id="PTHR41791">
    <property type="entry name" value="SSL7039 PROTEIN"/>
    <property type="match status" value="1"/>
</dbReference>
<reference evidence="1 2" key="1">
    <citation type="journal article" date="2011" name="J. Bacteriol.">
        <title>Genome sequence of Helicobacter bizzozeronii strain CIII-1, an isolate from human gastric mucosa.</title>
        <authorList>
            <person name="Schott T."/>
            <person name="Rossi M."/>
            <person name="Hanninen M.L."/>
        </authorList>
    </citation>
    <scope>NUCLEOTIDE SEQUENCE [LARGE SCALE GENOMIC DNA]</scope>
    <source>
        <strain evidence="1 2">CIII-1</strain>
    </source>
</reference>
<dbReference type="HOGENOM" id="CLU_152445_0_1_7"/>
<proteinExistence type="predicted"/>
<gene>
    <name evidence="1" type="ordered locus">HBZC1_17820</name>
</gene>